<sequence length="425" mass="47213">MEYTLPVLDDQLKVIIAEYPTPFHLYDERGIRDRARLLQRTMNEAGVPRFQNYFAVKALPNPEILKLLVQEGMGADCSSLAELAIAEMCGLSGEQIMFSSNDTALDEFRYASSLGAIINFDDLSMVQPYINSFGAPEVGCCRFNPGDIEFGGVNVDIIGNPREAKYGMPLDDMIAAYKQLKEAGVTRFGIHTMLLSNELDWRNHEEIADALFGAATAIAHEVGINFEFINLGGGIGVPYRPTEHEFDLRGFAIALKKLYDAHDLERIGSPRIVMENGRYITADSGYLVTTVANIKRTHKVYVGLDASMSDLMRPALYGAYHHMSVLGKQHDTDLEEVDVTGSLCENNDKFAIDRMLPHLEVGDVLVIHTTGAHGHAMGFQYNGKLRHAELLFDPGGGVRMIRRAETLEDYFATLTQKGNYHVPTN</sequence>
<keyword evidence="2" id="KW-0210">Decarboxylase</keyword>
<evidence type="ECO:0000313" key="7">
    <source>
        <dbReference type="EMBL" id="AGL62347.1"/>
    </source>
</evidence>
<dbReference type="Gene3D" id="3.20.20.10">
    <property type="entry name" value="Alanine racemase"/>
    <property type="match status" value="1"/>
</dbReference>
<dbReference type="PRINTS" id="PR01179">
    <property type="entry name" value="ODADCRBXLASE"/>
</dbReference>
<name>R4PX60_9BACT</name>
<dbReference type="CDD" id="cd06828">
    <property type="entry name" value="PLPDE_III_DapDC"/>
    <property type="match status" value="1"/>
</dbReference>
<keyword evidence="4 7" id="KW-0456">Lyase</keyword>
<dbReference type="OrthoDB" id="9802241at2"/>
<dbReference type="EC" id="4.1.1.20" evidence="7"/>
<dbReference type="GO" id="GO:0009089">
    <property type="term" value="P:lysine biosynthetic process via diaminopimelate"/>
    <property type="evidence" value="ECO:0007669"/>
    <property type="project" value="InterPro"/>
</dbReference>
<evidence type="ECO:0000259" key="6">
    <source>
        <dbReference type="Pfam" id="PF02784"/>
    </source>
</evidence>
<dbReference type="HOGENOM" id="CLU_026444_0_2_0"/>
<evidence type="ECO:0000313" key="8">
    <source>
        <dbReference type="Proteomes" id="UP000013893"/>
    </source>
</evidence>
<accession>R4PX60</accession>
<dbReference type="GO" id="GO:0008836">
    <property type="term" value="F:diaminopimelate decarboxylase activity"/>
    <property type="evidence" value="ECO:0007669"/>
    <property type="project" value="UniProtKB-EC"/>
</dbReference>
<feature type="domain" description="Orn/DAP/Arg decarboxylase 2 N-terminal" evidence="6">
    <location>
        <begin position="47"/>
        <end position="282"/>
    </location>
</feature>
<dbReference type="STRING" id="1332188.L336_0644"/>
<dbReference type="RefSeq" id="WP_015641797.1">
    <property type="nucleotide sequence ID" value="NC_021219.1"/>
</dbReference>
<keyword evidence="8" id="KW-1185">Reference proteome</keyword>
<evidence type="ECO:0000256" key="5">
    <source>
        <dbReference type="PIRSR" id="PIRSR600183-50"/>
    </source>
</evidence>
<dbReference type="PANTHER" id="PTHR43727">
    <property type="entry name" value="DIAMINOPIMELATE DECARBOXYLASE"/>
    <property type="match status" value="1"/>
</dbReference>
<dbReference type="PANTHER" id="PTHR43727:SF2">
    <property type="entry name" value="GROUP IV DECARBOXYLASE"/>
    <property type="match status" value="1"/>
</dbReference>
<feature type="active site" description="Proton donor" evidence="5">
    <location>
        <position position="344"/>
    </location>
</feature>
<evidence type="ECO:0000256" key="4">
    <source>
        <dbReference type="ARBA" id="ARBA00023239"/>
    </source>
</evidence>
<dbReference type="InterPro" id="IPR029066">
    <property type="entry name" value="PLP-binding_barrel"/>
</dbReference>
<dbReference type="PRINTS" id="PR01181">
    <property type="entry name" value="DAPDCRBXLASE"/>
</dbReference>
<dbReference type="Gene3D" id="2.40.37.10">
    <property type="entry name" value="Lyase, Ornithine Decarboxylase, Chain A, domain 1"/>
    <property type="match status" value="1"/>
</dbReference>
<dbReference type="KEGG" id="saal:L336_0644"/>
<dbReference type="InterPro" id="IPR022653">
    <property type="entry name" value="De-COase2_pyr-phos_BS"/>
</dbReference>
<dbReference type="PATRIC" id="fig|1332188.3.peg.633"/>
<feature type="modified residue" description="N6-(pyridoxal phosphate)lysine" evidence="5">
    <location>
        <position position="57"/>
    </location>
</feature>
<dbReference type="FunFam" id="3.20.20.10:FF:000003">
    <property type="entry name" value="Diaminopimelate decarboxylase"/>
    <property type="match status" value="1"/>
</dbReference>
<keyword evidence="3 5" id="KW-0663">Pyridoxal phosphate</keyword>
<gene>
    <name evidence="7" type="ORF">L336_0644</name>
</gene>
<comment type="cofactor">
    <cofactor evidence="1 5">
        <name>pyridoxal 5'-phosphate</name>
        <dbReference type="ChEBI" id="CHEBI:597326"/>
    </cofactor>
</comment>
<dbReference type="Pfam" id="PF02784">
    <property type="entry name" value="Orn_Arg_deC_N"/>
    <property type="match status" value="1"/>
</dbReference>
<dbReference type="InterPro" id="IPR002986">
    <property type="entry name" value="DAP_deCOOHase_LysA"/>
</dbReference>
<dbReference type="EMBL" id="CP005957">
    <property type="protein sequence ID" value="AGL62347.1"/>
    <property type="molecule type" value="Genomic_DNA"/>
</dbReference>
<dbReference type="PROSITE" id="PS00878">
    <property type="entry name" value="ODR_DC_2_1"/>
    <property type="match status" value="1"/>
</dbReference>
<dbReference type="AlphaFoldDB" id="R4PX60"/>
<proteinExistence type="predicted"/>
<dbReference type="SUPFAM" id="SSF50621">
    <property type="entry name" value="Alanine racemase C-terminal domain-like"/>
    <property type="match status" value="1"/>
</dbReference>
<reference evidence="7 8" key="1">
    <citation type="journal article" date="2013" name="Nat. Biotechnol.">
        <title>Genome sequences of rare, uncultured bacteria obtained by differential coverage binning of multiple metagenomes.</title>
        <authorList>
            <person name="Albertsen M."/>
            <person name="Hugenholtz P."/>
            <person name="Skarshewski A."/>
            <person name="Nielsen K.L."/>
            <person name="Tyson G.W."/>
            <person name="Nielsen P.H."/>
        </authorList>
    </citation>
    <scope>NUCLEOTIDE SEQUENCE [LARGE SCALE GENOMIC DNA]</scope>
    <source>
        <strain evidence="7">TM71</strain>
    </source>
</reference>
<evidence type="ECO:0000256" key="1">
    <source>
        <dbReference type="ARBA" id="ARBA00001933"/>
    </source>
</evidence>
<dbReference type="InterPro" id="IPR022644">
    <property type="entry name" value="De-COase2_N"/>
</dbReference>
<protein>
    <submittedName>
        <fullName evidence="7">Diaminopimelate decarboxylase</fullName>
        <ecNumber evidence="7">4.1.1.20</ecNumber>
    </submittedName>
</protein>
<evidence type="ECO:0000256" key="3">
    <source>
        <dbReference type="ARBA" id="ARBA00022898"/>
    </source>
</evidence>
<evidence type="ECO:0000256" key="2">
    <source>
        <dbReference type="ARBA" id="ARBA00022793"/>
    </source>
</evidence>
<dbReference type="SUPFAM" id="SSF51419">
    <property type="entry name" value="PLP-binding barrel"/>
    <property type="match status" value="1"/>
</dbReference>
<dbReference type="InterPro" id="IPR000183">
    <property type="entry name" value="Orn/DAP/Arg_de-COase"/>
</dbReference>
<dbReference type="Proteomes" id="UP000013893">
    <property type="component" value="Chromosome"/>
</dbReference>
<organism evidence="7 8">
    <name type="scientific">Candidatus Saccharimonas aalborgensis</name>
    <dbReference type="NCBI Taxonomy" id="1332188"/>
    <lineage>
        <taxon>Bacteria</taxon>
        <taxon>Candidatus Saccharimonadota</taxon>
        <taxon>Candidatus Saccharimonadia</taxon>
        <taxon>Candidatus Saccharimonadales</taxon>
        <taxon>Candidatus Saccharimonadaceae</taxon>
        <taxon>Candidatus Saccharimonas</taxon>
    </lineage>
</organism>
<dbReference type="InterPro" id="IPR009006">
    <property type="entry name" value="Ala_racemase/Decarboxylase_C"/>
</dbReference>